<protein>
    <submittedName>
        <fullName evidence="1">Uncharacterized protein</fullName>
    </submittedName>
</protein>
<dbReference type="AlphaFoldDB" id="N2AH65"/>
<dbReference type="PATRIC" id="fig|1235802.3.peg.1894"/>
<name>N2AH65_9FIRM</name>
<sequence length="126" mass="14903">MNINNPKFNAPVTFNEYHSAPELAKIQQIIEDQSAEHYELCEKLRNWLILLSQEKRIHAESCIGYYKKCRRRYACKYLRRQYTCIYSGLIVYLKKCIFRSLENKGVGSCFMGLFVLCNTRKSLLFS</sequence>
<proteinExistence type="predicted"/>
<keyword evidence="2" id="KW-1185">Reference proteome</keyword>
<dbReference type="EMBL" id="AQFT01000057">
    <property type="protein sequence ID" value="EMZ28762.1"/>
    <property type="molecule type" value="Genomic_DNA"/>
</dbReference>
<dbReference type="HOGENOM" id="CLU_1978192_0_0_9"/>
<dbReference type="Proteomes" id="UP000012589">
    <property type="component" value="Unassembled WGS sequence"/>
</dbReference>
<dbReference type="STRING" id="1235802.C823_01789"/>
<reference evidence="1 2" key="1">
    <citation type="journal article" date="2014" name="Genome Announc.">
        <title>Draft genome sequences of the altered schaedler flora, a defined bacterial community from gnotobiotic mice.</title>
        <authorList>
            <person name="Wannemuehler M.J."/>
            <person name="Overstreet A.M."/>
            <person name="Ward D.V."/>
            <person name="Phillips G.J."/>
        </authorList>
    </citation>
    <scope>NUCLEOTIDE SEQUENCE [LARGE SCALE GENOMIC DNA]</scope>
    <source>
        <strain evidence="1 2">ASF492</strain>
    </source>
</reference>
<accession>N2AH65</accession>
<comment type="caution">
    <text evidence="1">The sequence shown here is derived from an EMBL/GenBank/DDBJ whole genome shotgun (WGS) entry which is preliminary data.</text>
</comment>
<evidence type="ECO:0000313" key="2">
    <source>
        <dbReference type="Proteomes" id="UP000012589"/>
    </source>
</evidence>
<gene>
    <name evidence="1" type="ORF">C823_01789</name>
</gene>
<evidence type="ECO:0000313" key="1">
    <source>
        <dbReference type="EMBL" id="EMZ28762.1"/>
    </source>
</evidence>
<organism evidence="1 2">
    <name type="scientific">Eubacterium plexicaudatum ASF492</name>
    <dbReference type="NCBI Taxonomy" id="1235802"/>
    <lineage>
        <taxon>Bacteria</taxon>
        <taxon>Bacillati</taxon>
        <taxon>Bacillota</taxon>
        <taxon>Clostridia</taxon>
        <taxon>Eubacteriales</taxon>
        <taxon>Eubacteriaceae</taxon>
        <taxon>Eubacterium</taxon>
    </lineage>
</organism>